<comment type="similarity">
    <text evidence="2">Belongs to the CRT-like transporter family.</text>
</comment>
<evidence type="ECO:0000256" key="1">
    <source>
        <dbReference type="ARBA" id="ARBA00004141"/>
    </source>
</evidence>
<feature type="transmembrane region" description="Helical" evidence="7">
    <location>
        <begin position="90"/>
        <end position="110"/>
    </location>
</feature>
<dbReference type="EMBL" id="CP151504">
    <property type="protein sequence ID" value="WZN61207.1"/>
    <property type="molecule type" value="Genomic_DNA"/>
</dbReference>
<dbReference type="GO" id="GO:0016020">
    <property type="term" value="C:membrane"/>
    <property type="evidence" value="ECO:0007669"/>
    <property type="project" value="UniProtKB-SubCell"/>
</dbReference>
<dbReference type="Pfam" id="PF08627">
    <property type="entry name" value="CRT-like"/>
    <property type="match status" value="1"/>
</dbReference>
<dbReference type="InterPro" id="IPR037185">
    <property type="entry name" value="EmrE-like"/>
</dbReference>
<dbReference type="PANTHER" id="PTHR31326:SF1">
    <property type="entry name" value="PROTEIN CLT2, CHLOROPLASTIC"/>
    <property type="match status" value="1"/>
</dbReference>
<organism evidence="8 9">
    <name type="scientific">Chloropicon roscoffensis</name>
    <dbReference type="NCBI Taxonomy" id="1461544"/>
    <lineage>
        <taxon>Eukaryota</taxon>
        <taxon>Viridiplantae</taxon>
        <taxon>Chlorophyta</taxon>
        <taxon>Chloropicophyceae</taxon>
        <taxon>Chloropicales</taxon>
        <taxon>Chloropicaceae</taxon>
        <taxon>Chloropicon</taxon>
    </lineage>
</organism>
<gene>
    <name evidence="8" type="ORF">HKI87_04g27410</name>
</gene>
<comment type="subcellular location">
    <subcellularLocation>
        <location evidence="1">Membrane</location>
        <topology evidence="1">Multi-pass membrane protein</topology>
    </subcellularLocation>
</comment>
<dbReference type="AlphaFoldDB" id="A0AAX4P4B8"/>
<evidence type="ECO:0000256" key="2">
    <source>
        <dbReference type="ARBA" id="ARBA00006690"/>
    </source>
</evidence>
<feature type="transmembrane region" description="Helical" evidence="7">
    <location>
        <begin position="364"/>
        <end position="384"/>
    </location>
</feature>
<evidence type="ECO:0000256" key="7">
    <source>
        <dbReference type="SAM" id="Phobius"/>
    </source>
</evidence>
<feature type="transmembrane region" description="Helical" evidence="7">
    <location>
        <begin position="339"/>
        <end position="357"/>
    </location>
</feature>
<reference evidence="8 9" key="1">
    <citation type="submission" date="2024-03" db="EMBL/GenBank/DDBJ databases">
        <title>Complete genome sequence of the green alga Chloropicon roscoffensis RCC1871.</title>
        <authorList>
            <person name="Lemieux C."/>
            <person name="Pombert J.-F."/>
            <person name="Otis C."/>
            <person name="Turmel M."/>
        </authorList>
    </citation>
    <scope>NUCLEOTIDE SEQUENCE [LARGE SCALE GENOMIC DNA]</scope>
    <source>
        <strain evidence="8 9">RCC1871</strain>
    </source>
</reference>
<feature type="transmembrane region" description="Helical" evidence="7">
    <location>
        <begin position="396"/>
        <end position="418"/>
    </location>
</feature>
<evidence type="ECO:0000313" key="9">
    <source>
        <dbReference type="Proteomes" id="UP001472866"/>
    </source>
</evidence>
<feature type="transmembrane region" description="Helical" evidence="7">
    <location>
        <begin position="285"/>
        <end position="310"/>
    </location>
</feature>
<evidence type="ECO:0000256" key="6">
    <source>
        <dbReference type="ARBA" id="ARBA00023136"/>
    </source>
</evidence>
<feature type="transmembrane region" description="Helical" evidence="7">
    <location>
        <begin position="166"/>
        <end position="185"/>
    </location>
</feature>
<evidence type="ECO:0000256" key="5">
    <source>
        <dbReference type="ARBA" id="ARBA00022989"/>
    </source>
</evidence>
<evidence type="ECO:0000256" key="3">
    <source>
        <dbReference type="ARBA" id="ARBA00022448"/>
    </source>
</evidence>
<keyword evidence="3" id="KW-0813">Transport</keyword>
<evidence type="ECO:0000256" key="4">
    <source>
        <dbReference type="ARBA" id="ARBA00022692"/>
    </source>
</evidence>
<dbReference type="Proteomes" id="UP001472866">
    <property type="component" value="Chromosome 04"/>
</dbReference>
<dbReference type="SUPFAM" id="SSF103481">
    <property type="entry name" value="Multidrug resistance efflux transporter EmrE"/>
    <property type="match status" value="1"/>
</dbReference>
<feature type="transmembrane region" description="Helical" evidence="7">
    <location>
        <begin position="191"/>
        <end position="211"/>
    </location>
</feature>
<sequence length="430" mass="46019">MNRASAPGRFMAAAPCRGAVPSTSSPRFHHARHPRPLSCKGTRLVRDTRVAVVPLPNRPRGFGGRCGSDSRCTIQTCRAALGDTGYQKSLGYSPISIAVTAVALVVSGVANRVAHKVASVAFAEYILVLSLFLVVSYIMAYFSALFVRLKRGIVTKRMLEYPKWKFGAIGLMDAFGLVMQLAAAVHLPGAIIPVLAQINIPFSLLVSRVLLGRRFQGRQLLGSGLVIGGVLLSLRPYAMDTILSGPSMVANAALYASSYIFAAISAVGKESILHNRDYGEDGMDVFVINSFGSLAQGAAIFLMLALASVIHGNLPGTGGHPLSYLREGFRCFQDNPSLPLAYIMCNIMFNLNVVQLVKKSSAVLTTLSITFVVPLTFVAFSFPIPTLQPVPFYPDALKGLSLLTAGILLYNISPNVIFGGGGKQKQEQPT</sequence>
<keyword evidence="4 7" id="KW-0812">Transmembrane</keyword>
<name>A0AAX4P4B8_9CHLO</name>
<feature type="transmembrane region" description="Helical" evidence="7">
    <location>
        <begin position="244"/>
        <end position="264"/>
    </location>
</feature>
<proteinExistence type="inferred from homology"/>
<keyword evidence="5 7" id="KW-1133">Transmembrane helix</keyword>
<feature type="transmembrane region" description="Helical" evidence="7">
    <location>
        <begin position="220"/>
        <end position="238"/>
    </location>
</feature>
<evidence type="ECO:0000313" key="8">
    <source>
        <dbReference type="EMBL" id="WZN61207.1"/>
    </source>
</evidence>
<keyword evidence="9" id="KW-1185">Reference proteome</keyword>
<keyword evidence="6 7" id="KW-0472">Membrane</keyword>
<accession>A0AAX4P4B8</accession>
<feature type="transmembrane region" description="Helical" evidence="7">
    <location>
        <begin position="122"/>
        <end position="146"/>
    </location>
</feature>
<dbReference type="PANTHER" id="PTHR31326">
    <property type="entry name" value="PROTEIN CLT2, CHLOROPLASTIC"/>
    <property type="match status" value="1"/>
</dbReference>
<dbReference type="InterPro" id="IPR013936">
    <property type="entry name" value="CRT-like"/>
</dbReference>
<protein>
    <submittedName>
        <fullName evidence="8">Chloroquine-resistance transporter</fullName>
    </submittedName>
</protein>